<dbReference type="Gene3D" id="3.40.50.720">
    <property type="entry name" value="NAD(P)-binding Rossmann-like Domain"/>
    <property type="match status" value="1"/>
</dbReference>
<proteinExistence type="predicted"/>
<gene>
    <name evidence="2" type="ORF">GRI91_00515</name>
</gene>
<dbReference type="RefSeq" id="WP_160734696.1">
    <property type="nucleotide sequence ID" value="NZ_WTYT01000001.1"/>
</dbReference>
<dbReference type="PANTHER" id="PTHR14097">
    <property type="entry name" value="OXIDOREDUCTASE HTATIP2"/>
    <property type="match status" value="1"/>
</dbReference>
<accession>A0A6I4T2B4</accession>
<evidence type="ECO:0000313" key="2">
    <source>
        <dbReference type="EMBL" id="MXO64243.1"/>
    </source>
</evidence>
<dbReference type="SUPFAM" id="SSF51735">
    <property type="entry name" value="NAD(P)-binding Rossmann-fold domains"/>
    <property type="match status" value="1"/>
</dbReference>
<organism evidence="2 3">
    <name type="scientific">Altericroceibacterium endophyticum</name>
    <dbReference type="NCBI Taxonomy" id="1808508"/>
    <lineage>
        <taxon>Bacteria</taxon>
        <taxon>Pseudomonadati</taxon>
        <taxon>Pseudomonadota</taxon>
        <taxon>Alphaproteobacteria</taxon>
        <taxon>Sphingomonadales</taxon>
        <taxon>Erythrobacteraceae</taxon>
        <taxon>Altericroceibacterium</taxon>
    </lineage>
</organism>
<feature type="domain" description="NAD(P)-binding" evidence="1">
    <location>
        <begin position="11"/>
        <end position="130"/>
    </location>
</feature>
<dbReference type="PANTHER" id="PTHR14097:SF7">
    <property type="entry name" value="OXIDOREDUCTASE HTATIP2"/>
    <property type="match status" value="1"/>
</dbReference>
<evidence type="ECO:0000313" key="3">
    <source>
        <dbReference type="Proteomes" id="UP000438476"/>
    </source>
</evidence>
<dbReference type="EMBL" id="WTYT01000001">
    <property type="protein sequence ID" value="MXO64243.1"/>
    <property type="molecule type" value="Genomic_DNA"/>
</dbReference>
<keyword evidence="3" id="KW-1185">Reference proteome</keyword>
<dbReference type="InterPro" id="IPR036291">
    <property type="entry name" value="NAD(P)-bd_dom_sf"/>
</dbReference>
<dbReference type="InterPro" id="IPR016040">
    <property type="entry name" value="NAD(P)-bd_dom"/>
</dbReference>
<dbReference type="Proteomes" id="UP000438476">
    <property type="component" value="Unassembled WGS sequence"/>
</dbReference>
<reference evidence="2 3" key="1">
    <citation type="submission" date="2019-12" db="EMBL/GenBank/DDBJ databases">
        <title>Genomic-based taxomic classification of the family Erythrobacteraceae.</title>
        <authorList>
            <person name="Xu L."/>
        </authorList>
    </citation>
    <scope>NUCLEOTIDE SEQUENCE [LARGE SCALE GENOMIC DNA]</scope>
    <source>
        <strain evidence="2 3">LMG 29518</strain>
    </source>
</reference>
<dbReference type="AlphaFoldDB" id="A0A6I4T2B4"/>
<protein>
    <submittedName>
        <fullName evidence="2">NAD(P)H-binding protein</fullName>
    </submittedName>
</protein>
<dbReference type="OrthoDB" id="9798632at2"/>
<sequence length="229" mass="24804">MSDRRRVLLIGATGLIGQSVLRHLPLYPNVSLKALARREVPLPRGAPLEMLIADPSGWEDAIADYAPQGVICALGTTWSKAGKDEAAFRAVDHDLVVSAARAAKSAGADQFTVISSVGADAASGNFYLRTKGETEDALAKIGFRRLDIFRPSLLKGPRGQDRRKFERLGIMLSPLTALFLHGAQRRLRAVPAERVASAALATMGQAQAGRFVHEYDDISKLANHTENHR</sequence>
<evidence type="ECO:0000259" key="1">
    <source>
        <dbReference type="Pfam" id="PF13460"/>
    </source>
</evidence>
<dbReference type="Pfam" id="PF13460">
    <property type="entry name" value="NAD_binding_10"/>
    <property type="match status" value="1"/>
</dbReference>
<name>A0A6I4T2B4_9SPHN</name>
<comment type="caution">
    <text evidence="2">The sequence shown here is derived from an EMBL/GenBank/DDBJ whole genome shotgun (WGS) entry which is preliminary data.</text>
</comment>